<dbReference type="InterPro" id="IPR001478">
    <property type="entry name" value="PDZ"/>
</dbReference>
<gene>
    <name evidence="6" type="ORF">ACFSB2_14790</name>
</gene>
<dbReference type="EMBL" id="JBHUCX010000038">
    <property type="protein sequence ID" value="MFD1675969.1"/>
    <property type="molecule type" value="Genomic_DNA"/>
</dbReference>
<comment type="similarity">
    <text evidence="1">Belongs to the peptidase S1C family.</text>
</comment>
<evidence type="ECO:0000313" key="7">
    <source>
        <dbReference type="Proteomes" id="UP001597079"/>
    </source>
</evidence>
<dbReference type="InterPro" id="IPR043504">
    <property type="entry name" value="Peptidase_S1_PA_chymotrypsin"/>
</dbReference>
<feature type="domain" description="PDZ" evidence="5">
    <location>
        <begin position="325"/>
        <end position="394"/>
    </location>
</feature>
<dbReference type="Pfam" id="PF13365">
    <property type="entry name" value="Trypsin_2"/>
    <property type="match status" value="1"/>
</dbReference>
<dbReference type="Pfam" id="PF13180">
    <property type="entry name" value="PDZ_2"/>
    <property type="match status" value="1"/>
</dbReference>
<accession>A0ABW4JJH1</accession>
<organism evidence="6 7">
    <name type="scientific">Alicyclobacillus fodiniaquatilis</name>
    <dbReference type="NCBI Taxonomy" id="1661150"/>
    <lineage>
        <taxon>Bacteria</taxon>
        <taxon>Bacillati</taxon>
        <taxon>Bacillota</taxon>
        <taxon>Bacilli</taxon>
        <taxon>Bacillales</taxon>
        <taxon>Alicyclobacillaceae</taxon>
        <taxon>Alicyclobacillus</taxon>
    </lineage>
</organism>
<keyword evidence="3 6" id="KW-0378">Hydrolase</keyword>
<keyword evidence="7" id="KW-1185">Reference proteome</keyword>
<comment type="caution">
    <text evidence="6">The sequence shown here is derived from an EMBL/GenBank/DDBJ whole genome shotgun (WGS) entry which is preliminary data.</text>
</comment>
<dbReference type="InterPro" id="IPR001940">
    <property type="entry name" value="Peptidase_S1C"/>
</dbReference>
<dbReference type="SUPFAM" id="SSF50494">
    <property type="entry name" value="Trypsin-like serine proteases"/>
    <property type="match status" value="1"/>
</dbReference>
<dbReference type="PRINTS" id="PR00834">
    <property type="entry name" value="PROTEASES2C"/>
</dbReference>
<evidence type="ECO:0000313" key="6">
    <source>
        <dbReference type="EMBL" id="MFD1675969.1"/>
    </source>
</evidence>
<dbReference type="Gene3D" id="2.30.42.10">
    <property type="match status" value="1"/>
</dbReference>
<evidence type="ECO:0000259" key="5">
    <source>
        <dbReference type="Pfam" id="PF13180"/>
    </source>
</evidence>
<evidence type="ECO:0000256" key="1">
    <source>
        <dbReference type="ARBA" id="ARBA00010541"/>
    </source>
</evidence>
<dbReference type="GO" id="GO:0008233">
    <property type="term" value="F:peptidase activity"/>
    <property type="evidence" value="ECO:0007669"/>
    <property type="project" value="UniProtKB-KW"/>
</dbReference>
<protein>
    <submittedName>
        <fullName evidence="6">S1C family serine protease</fullName>
        <ecNumber evidence="6">3.4.21.-</ecNumber>
    </submittedName>
</protein>
<dbReference type="PANTHER" id="PTHR43343">
    <property type="entry name" value="PEPTIDASE S12"/>
    <property type="match status" value="1"/>
</dbReference>
<dbReference type="InterPro" id="IPR009003">
    <property type="entry name" value="Peptidase_S1_PA"/>
</dbReference>
<name>A0ABW4JJH1_9BACL</name>
<dbReference type="GO" id="GO:0006508">
    <property type="term" value="P:proteolysis"/>
    <property type="evidence" value="ECO:0007669"/>
    <property type="project" value="UniProtKB-KW"/>
</dbReference>
<evidence type="ECO:0000256" key="2">
    <source>
        <dbReference type="ARBA" id="ARBA00022670"/>
    </source>
</evidence>
<evidence type="ECO:0000256" key="3">
    <source>
        <dbReference type="ARBA" id="ARBA00022801"/>
    </source>
</evidence>
<dbReference type="InterPro" id="IPR051201">
    <property type="entry name" value="Chloro_Bact_Ser_Proteases"/>
</dbReference>
<dbReference type="SUPFAM" id="SSF50156">
    <property type="entry name" value="PDZ domain-like"/>
    <property type="match status" value="1"/>
</dbReference>
<sequence>MGFYRGRREDRFHSSNSWRWVAVVALSALVGSGATLAIESTSNHRGITLAKSISASSRHDDFATVTNNVNVNVTDGVTEAVKRVEPAVVGVENYARVSDFFSQQSKLEATGVGTGVMFYKDGKYCYLVTNNHVVAGAAKVDIVLNSSKHINATVVGTDPYTDLAVIKVPLNAFKGIEPVTFANSDNIQPGEPAIAIGTPMGLDFADTVTSGIVSAKQRLMPVQDPGGQSGDQTLDYQTVIQTDAAINPGNSGGPLVNINGSVIGINSSKIVAQNFEGMGFAIPSNEVQIIAKQLMSTGHAEHPALGVTAYSLGTLPQQMWPDVPVDYGVWIRAVTSKESRASGLQANDVIVGLNGHTVKTTADLRTYLFKTKPGDTATLKVYRGNKLLTLKVKIGSMETELTTDNRQQSDDDD</sequence>
<dbReference type="RefSeq" id="WP_377943862.1">
    <property type="nucleotide sequence ID" value="NZ_JBHUCX010000038.1"/>
</dbReference>
<keyword evidence="4" id="KW-0720">Serine protease</keyword>
<keyword evidence="2 6" id="KW-0645">Protease</keyword>
<dbReference type="Proteomes" id="UP001597079">
    <property type="component" value="Unassembled WGS sequence"/>
</dbReference>
<dbReference type="Gene3D" id="2.40.10.10">
    <property type="entry name" value="Trypsin-like serine proteases"/>
    <property type="match status" value="2"/>
</dbReference>
<reference evidence="7" key="1">
    <citation type="journal article" date="2019" name="Int. J. Syst. Evol. Microbiol.">
        <title>The Global Catalogue of Microorganisms (GCM) 10K type strain sequencing project: providing services to taxonomists for standard genome sequencing and annotation.</title>
        <authorList>
            <consortium name="The Broad Institute Genomics Platform"/>
            <consortium name="The Broad Institute Genome Sequencing Center for Infectious Disease"/>
            <person name="Wu L."/>
            <person name="Ma J."/>
        </authorList>
    </citation>
    <scope>NUCLEOTIDE SEQUENCE [LARGE SCALE GENOMIC DNA]</scope>
    <source>
        <strain evidence="7">CGMCC 1.12286</strain>
    </source>
</reference>
<dbReference type="InterPro" id="IPR036034">
    <property type="entry name" value="PDZ_sf"/>
</dbReference>
<dbReference type="EC" id="3.4.21.-" evidence="6"/>
<proteinExistence type="inferred from homology"/>
<evidence type="ECO:0000256" key="4">
    <source>
        <dbReference type="ARBA" id="ARBA00022825"/>
    </source>
</evidence>
<dbReference type="PANTHER" id="PTHR43343:SF3">
    <property type="entry name" value="PROTEASE DO-LIKE 8, CHLOROPLASTIC"/>
    <property type="match status" value="1"/>
</dbReference>